<accession>F8NT01</accession>
<dbReference type="KEGG" id="sla:SERLADRAFT_465705"/>
<feature type="transmembrane region" description="Helical" evidence="2">
    <location>
        <begin position="233"/>
        <end position="252"/>
    </location>
</feature>
<evidence type="ECO:0000313" key="3">
    <source>
        <dbReference type="EMBL" id="EGO25474.1"/>
    </source>
</evidence>
<dbReference type="EMBL" id="GL945433">
    <property type="protein sequence ID" value="EGO25474.1"/>
    <property type="molecule type" value="Genomic_DNA"/>
</dbReference>
<organism>
    <name type="scientific">Serpula lacrymans var. lacrymans (strain S7.9)</name>
    <name type="common">Dry rot fungus</name>
    <dbReference type="NCBI Taxonomy" id="578457"/>
    <lineage>
        <taxon>Eukaryota</taxon>
        <taxon>Fungi</taxon>
        <taxon>Dikarya</taxon>
        <taxon>Basidiomycota</taxon>
        <taxon>Agaricomycotina</taxon>
        <taxon>Agaricomycetes</taxon>
        <taxon>Agaricomycetidae</taxon>
        <taxon>Boletales</taxon>
        <taxon>Coniophorineae</taxon>
        <taxon>Serpulaceae</taxon>
        <taxon>Serpula</taxon>
    </lineage>
</organism>
<dbReference type="AlphaFoldDB" id="F8NT01"/>
<keyword evidence="2" id="KW-1133">Transmembrane helix</keyword>
<dbReference type="GeneID" id="18818941"/>
<protein>
    <submittedName>
        <fullName evidence="3">Uncharacterized protein</fullName>
    </submittedName>
</protein>
<dbReference type="Proteomes" id="UP000008064">
    <property type="component" value="Unassembled WGS sequence"/>
</dbReference>
<feature type="compositionally biased region" description="Polar residues" evidence="1">
    <location>
        <begin position="17"/>
        <end position="33"/>
    </location>
</feature>
<keyword evidence="2" id="KW-0472">Membrane</keyword>
<name>F8NT01_SERL9</name>
<feature type="region of interest" description="Disordered" evidence="1">
    <location>
        <begin position="1"/>
        <end position="90"/>
    </location>
</feature>
<reference evidence="3" key="1">
    <citation type="submission" date="2011-04" db="EMBL/GenBank/DDBJ databases">
        <title>Evolution of plant cell wall degrading machinery underlies the functional diversity of forest fungi.</title>
        <authorList>
            <consortium name="US DOE Joint Genome Institute (JGI-PGF)"/>
            <person name="Eastwood D.C."/>
            <person name="Floudas D."/>
            <person name="Binder M."/>
            <person name="Majcherczyk A."/>
            <person name="Schneider P."/>
            <person name="Aerts A."/>
            <person name="Asiegbu F.O."/>
            <person name="Baker S.E."/>
            <person name="Barry K."/>
            <person name="Bendiksby M."/>
            <person name="Blumentritt M."/>
            <person name="Coutinho P.M."/>
            <person name="Cullen D."/>
            <person name="Cullen D."/>
            <person name="Gathman A."/>
            <person name="Goodell B."/>
            <person name="Henrissat B."/>
            <person name="Ihrmark K."/>
            <person name="Kauserud H."/>
            <person name="Kohler A."/>
            <person name="LaButti K."/>
            <person name="Lapidus A."/>
            <person name="Lavin J.L."/>
            <person name="Lee Y.-H."/>
            <person name="Lindquist E."/>
            <person name="Lilly W."/>
            <person name="Lucas S."/>
            <person name="Morin E."/>
            <person name="Murat C."/>
            <person name="Oguiza J.A."/>
            <person name="Park J."/>
            <person name="Pisabarro A.G."/>
            <person name="Riley R."/>
            <person name="Rosling A."/>
            <person name="Salamov A."/>
            <person name="Schmidt O."/>
            <person name="Schmutz J."/>
            <person name="Skrede I."/>
            <person name="Stenlid J."/>
            <person name="Wiebenga A."/>
            <person name="Xie X."/>
            <person name="Kues U."/>
            <person name="Hibbett D.S."/>
            <person name="Hoffmeister D."/>
            <person name="Hogberg N."/>
            <person name="Martin F."/>
            <person name="Grigoriev I.V."/>
            <person name="Watkinson S.C."/>
        </authorList>
    </citation>
    <scope>NUCLEOTIDE SEQUENCE</scope>
    <source>
        <strain evidence="3">S7.9</strain>
    </source>
</reference>
<evidence type="ECO:0000256" key="1">
    <source>
        <dbReference type="SAM" id="MobiDB-lite"/>
    </source>
</evidence>
<proteinExistence type="predicted"/>
<feature type="transmembrane region" description="Helical" evidence="2">
    <location>
        <begin position="200"/>
        <end position="221"/>
    </location>
</feature>
<dbReference type="HOGENOM" id="CLU_095754_0_0_1"/>
<dbReference type="RefSeq" id="XP_007317596.1">
    <property type="nucleotide sequence ID" value="XM_007317534.1"/>
</dbReference>
<keyword evidence="2" id="KW-0812">Transmembrane</keyword>
<evidence type="ECO:0000256" key="2">
    <source>
        <dbReference type="SAM" id="Phobius"/>
    </source>
</evidence>
<dbReference type="OrthoDB" id="2553651at2759"/>
<feature type="transmembrane region" description="Helical" evidence="2">
    <location>
        <begin position="113"/>
        <end position="134"/>
    </location>
</feature>
<gene>
    <name evidence="3" type="ORF">SERLADRAFT_465705</name>
</gene>
<sequence>MSYASIAAHDAPPPSQQPHANPSLLNTHSSSVDNIADDASKVNVVSSDFRETPATYTSENRPPEDFIRGELPSSSGAGRGKKNSPGSRRLQEAEAEGAYLWQLTKHYLFRPGVAGGLLGLVNVGLLSAGGYAFYTRPDLRRDRTAISSAIASTLLLLSAEGYAAEKHLQTPMGREEEHRARQEGMLFYTSAREHILRPGVLGGLVGLVNVAVLGTVGYLGLINWDRQRWDRQIVSIISVGLLSLWGAEGYLAERFRKEKR</sequence>